<dbReference type="InterPro" id="IPR034768">
    <property type="entry name" value="4FE4S_WBL"/>
</dbReference>
<comment type="similarity">
    <text evidence="3">Belongs to the WhiB family.</text>
</comment>
<dbReference type="Proteomes" id="UP001163947">
    <property type="component" value="Chromosome"/>
</dbReference>
<dbReference type="GO" id="GO:0045454">
    <property type="term" value="P:cell redox homeostasis"/>
    <property type="evidence" value="ECO:0007669"/>
    <property type="project" value="TreeGrafter"/>
</dbReference>
<evidence type="ECO:0000256" key="5">
    <source>
        <dbReference type="ARBA" id="ARBA00022723"/>
    </source>
</evidence>
<dbReference type="EMBL" id="BLAH01000080">
    <property type="protein sequence ID" value="GES37115.1"/>
    <property type="molecule type" value="Genomic_DNA"/>
</dbReference>
<reference evidence="13 15" key="1">
    <citation type="journal article" date="2018" name="Biodegradation">
        <title>1,4-Dioxane degradation characteristics of Rhodococcus aetherivorans JCM 14343.</title>
        <authorList>
            <person name="Inoue D."/>
            <person name="Tsunoda T."/>
            <person name="Yamamoto N."/>
            <person name="Ike M."/>
            <person name="Sei K."/>
        </authorList>
    </citation>
    <scope>NUCLEOTIDE SEQUENCE [LARGE SCALE GENOMIC DNA]</scope>
    <source>
        <strain evidence="13 15">JCM 14343</strain>
    </source>
</reference>
<reference evidence="14" key="3">
    <citation type="submission" date="2022-09" db="EMBL/GenBank/DDBJ databases">
        <title>The genome sequence of Rhodococcus aetherivorans N1.</title>
        <authorList>
            <person name="Jiang W."/>
        </authorList>
    </citation>
    <scope>NUCLEOTIDE SEQUENCE</scope>
    <source>
        <strain evidence="14">N1</strain>
    </source>
</reference>
<dbReference type="GO" id="GO:0046872">
    <property type="term" value="F:metal ion binding"/>
    <property type="evidence" value="ECO:0007669"/>
    <property type="project" value="UniProtKB-KW"/>
</dbReference>
<keyword evidence="5" id="KW-0479">Metal-binding</keyword>
<evidence type="ECO:0000256" key="6">
    <source>
        <dbReference type="ARBA" id="ARBA00023004"/>
    </source>
</evidence>
<keyword evidence="11" id="KW-0804">Transcription</keyword>
<evidence type="ECO:0000259" key="12">
    <source>
        <dbReference type="PROSITE" id="PS51674"/>
    </source>
</evidence>
<keyword evidence="9" id="KW-0238">DNA-binding</keyword>
<organism evidence="14 16">
    <name type="scientific">Rhodococcus aetherivorans</name>
    <dbReference type="NCBI Taxonomy" id="191292"/>
    <lineage>
        <taxon>Bacteria</taxon>
        <taxon>Bacillati</taxon>
        <taxon>Actinomycetota</taxon>
        <taxon>Actinomycetes</taxon>
        <taxon>Mycobacteriales</taxon>
        <taxon>Nocardiaceae</taxon>
        <taxon>Rhodococcus</taxon>
    </lineage>
</organism>
<keyword evidence="6" id="KW-0408">Iron</keyword>
<keyword evidence="4" id="KW-0004">4Fe-4S</keyword>
<evidence type="ECO:0000256" key="3">
    <source>
        <dbReference type="ARBA" id="ARBA00006597"/>
    </source>
</evidence>
<keyword evidence="15" id="KW-1185">Reference proteome</keyword>
<name>A0A059MH86_9NOCA</name>
<comment type="cofactor">
    <cofactor evidence="1">
        <name>[4Fe-4S] cluster</name>
        <dbReference type="ChEBI" id="CHEBI:49883"/>
    </cofactor>
</comment>
<evidence type="ECO:0000313" key="16">
    <source>
        <dbReference type="Proteomes" id="UP001163947"/>
    </source>
</evidence>
<protein>
    <submittedName>
        <fullName evidence="14">WhiB family transcriptional regulator</fullName>
    </submittedName>
    <submittedName>
        <fullName evidence="13">WhiB-type transcriptional regulator</fullName>
    </submittedName>
</protein>
<dbReference type="AlphaFoldDB" id="A0A059MH86"/>
<proteinExistence type="inferred from homology"/>
<evidence type="ECO:0000313" key="13">
    <source>
        <dbReference type="EMBL" id="GES37115.1"/>
    </source>
</evidence>
<evidence type="ECO:0000313" key="15">
    <source>
        <dbReference type="Proteomes" id="UP000325466"/>
    </source>
</evidence>
<evidence type="ECO:0000313" key="14">
    <source>
        <dbReference type="EMBL" id="UYF94245.1"/>
    </source>
</evidence>
<dbReference type="GO" id="GO:0005737">
    <property type="term" value="C:cytoplasm"/>
    <property type="evidence" value="ECO:0007669"/>
    <property type="project" value="UniProtKB-SubCell"/>
</dbReference>
<accession>A0A059MH86</accession>
<dbReference type="GO" id="GO:0047134">
    <property type="term" value="F:protein-disulfide reductase [NAD(P)H] activity"/>
    <property type="evidence" value="ECO:0007669"/>
    <property type="project" value="TreeGrafter"/>
</dbReference>
<dbReference type="GO" id="GO:0045892">
    <property type="term" value="P:negative regulation of DNA-templated transcription"/>
    <property type="evidence" value="ECO:0007669"/>
    <property type="project" value="TreeGrafter"/>
</dbReference>
<keyword evidence="8" id="KW-0805">Transcription regulation</keyword>
<keyword evidence="10" id="KW-1015">Disulfide bond</keyword>
<feature type="domain" description="4Fe-4S Wbl-type" evidence="12">
    <location>
        <begin position="22"/>
        <end position="79"/>
    </location>
</feature>
<evidence type="ECO:0000256" key="9">
    <source>
        <dbReference type="ARBA" id="ARBA00023125"/>
    </source>
</evidence>
<dbReference type="GO" id="GO:0003677">
    <property type="term" value="F:DNA binding"/>
    <property type="evidence" value="ECO:0007669"/>
    <property type="project" value="UniProtKB-KW"/>
</dbReference>
<dbReference type="PANTHER" id="PTHR38839:SF2">
    <property type="entry name" value="TRANSCRIPTIONAL REGULATOR WHIB7-RELATED"/>
    <property type="match status" value="1"/>
</dbReference>
<evidence type="ECO:0000256" key="11">
    <source>
        <dbReference type="ARBA" id="ARBA00023163"/>
    </source>
</evidence>
<dbReference type="Proteomes" id="UP000325466">
    <property type="component" value="Unassembled WGS sequence"/>
</dbReference>
<dbReference type="RefSeq" id="WP_006940478.1">
    <property type="nucleotide sequence ID" value="NZ_BAAAYP010000049.1"/>
</dbReference>
<sequence>MTTMLTDLLAPSDATPDWDLAACRGDATPDAWFPDPSESFDYARNVCARCPLATACATYATETRQSGIWGGREFRRGRVTRG</sequence>
<dbReference type="PANTHER" id="PTHR38839">
    <property type="entry name" value="TRANSCRIPTIONAL REGULATOR WHID-RELATED"/>
    <property type="match status" value="1"/>
</dbReference>
<dbReference type="GeneID" id="83618793"/>
<dbReference type="GO" id="GO:0051539">
    <property type="term" value="F:4 iron, 4 sulfur cluster binding"/>
    <property type="evidence" value="ECO:0007669"/>
    <property type="project" value="UniProtKB-KW"/>
</dbReference>
<evidence type="ECO:0000256" key="8">
    <source>
        <dbReference type="ARBA" id="ARBA00023015"/>
    </source>
</evidence>
<dbReference type="PROSITE" id="PS51674">
    <property type="entry name" value="4FE4S_WBL"/>
    <property type="match status" value="1"/>
</dbReference>
<dbReference type="Pfam" id="PF02467">
    <property type="entry name" value="Whib"/>
    <property type="match status" value="1"/>
</dbReference>
<comment type="subcellular location">
    <subcellularLocation>
        <location evidence="2">Cytoplasm</location>
    </subcellularLocation>
</comment>
<evidence type="ECO:0000256" key="2">
    <source>
        <dbReference type="ARBA" id="ARBA00004496"/>
    </source>
</evidence>
<keyword evidence="7" id="KW-0411">Iron-sulfur</keyword>
<dbReference type="EMBL" id="CP106982">
    <property type="protein sequence ID" value="UYF94245.1"/>
    <property type="molecule type" value="Genomic_DNA"/>
</dbReference>
<gene>
    <name evidence="14" type="ORF">OCS65_00205</name>
    <name evidence="13" type="ORF">RAJCM14343_2369</name>
</gene>
<evidence type="ECO:0000256" key="7">
    <source>
        <dbReference type="ARBA" id="ARBA00023014"/>
    </source>
</evidence>
<reference evidence="13" key="2">
    <citation type="submission" date="2019-10" db="EMBL/GenBank/DDBJ databases">
        <title>Draft genome sequence of Rhodococcus aetherivorans JCM 14343.</title>
        <authorList>
            <person name="Inoue D."/>
            <person name="Nakazawa M."/>
            <person name="Yamamoto N."/>
            <person name="Sei K."/>
            <person name="Ike M."/>
        </authorList>
    </citation>
    <scope>NUCLEOTIDE SEQUENCE</scope>
    <source>
        <strain evidence="13">JCM 14343</strain>
    </source>
</reference>
<evidence type="ECO:0000256" key="4">
    <source>
        <dbReference type="ARBA" id="ARBA00022485"/>
    </source>
</evidence>
<evidence type="ECO:0000256" key="10">
    <source>
        <dbReference type="ARBA" id="ARBA00023157"/>
    </source>
</evidence>
<dbReference type="InterPro" id="IPR003482">
    <property type="entry name" value="Whib"/>
</dbReference>
<evidence type="ECO:0000256" key="1">
    <source>
        <dbReference type="ARBA" id="ARBA00001966"/>
    </source>
</evidence>
<accession>N1MCK4</accession>